<dbReference type="Pfam" id="PF09495">
    <property type="entry name" value="DUF2462"/>
    <property type="match status" value="1"/>
</dbReference>
<feature type="region of interest" description="Disordered" evidence="1">
    <location>
        <begin position="70"/>
        <end position="92"/>
    </location>
</feature>
<name>A0A9W9W4L7_9EURO</name>
<dbReference type="EMBL" id="JAPZBU010000005">
    <property type="protein sequence ID" value="KAJ5403384.1"/>
    <property type="molecule type" value="Genomic_DNA"/>
</dbReference>
<reference evidence="2" key="1">
    <citation type="submission" date="2022-12" db="EMBL/GenBank/DDBJ databases">
        <authorList>
            <person name="Petersen C."/>
        </authorList>
    </citation>
    <scope>NUCLEOTIDE SEQUENCE</scope>
    <source>
        <strain evidence="2">IBT 29677</strain>
    </source>
</reference>
<dbReference type="GeneID" id="81366872"/>
<feature type="compositionally biased region" description="Basic residues" evidence="1">
    <location>
        <begin position="1"/>
        <end position="10"/>
    </location>
</feature>
<proteinExistence type="predicted"/>
<keyword evidence="3" id="KW-1185">Reference proteome</keyword>
<dbReference type="RefSeq" id="XP_056490626.1">
    <property type="nucleotide sequence ID" value="XM_056627892.1"/>
</dbReference>
<dbReference type="InterPro" id="IPR019034">
    <property type="entry name" value="UPF0390"/>
</dbReference>
<evidence type="ECO:0000313" key="3">
    <source>
        <dbReference type="Proteomes" id="UP001147747"/>
    </source>
</evidence>
<sequence length="92" mass="9939">MVQGSLKKKSTTATAKRGANARTRPGVRQVAPKKQGLVKAAKLTKKLTSGLVSKTERSLATKAGHLELLAGGKKDRLEKERKKNPIHNGQKK</sequence>
<organism evidence="2 3">
    <name type="scientific">Penicillium cosmopolitanum</name>
    <dbReference type="NCBI Taxonomy" id="1131564"/>
    <lineage>
        <taxon>Eukaryota</taxon>
        <taxon>Fungi</taxon>
        <taxon>Dikarya</taxon>
        <taxon>Ascomycota</taxon>
        <taxon>Pezizomycotina</taxon>
        <taxon>Eurotiomycetes</taxon>
        <taxon>Eurotiomycetidae</taxon>
        <taxon>Eurotiales</taxon>
        <taxon>Aspergillaceae</taxon>
        <taxon>Penicillium</taxon>
    </lineage>
</organism>
<comment type="caution">
    <text evidence="2">The sequence shown here is derived from an EMBL/GenBank/DDBJ whole genome shotgun (WGS) entry which is preliminary data.</text>
</comment>
<dbReference type="AlphaFoldDB" id="A0A9W9W4L7"/>
<feature type="region of interest" description="Disordered" evidence="1">
    <location>
        <begin position="1"/>
        <end position="37"/>
    </location>
</feature>
<accession>A0A9W9W4L7</accession>
<evidence type="ECO:0000313" key="2">
    <source>
        <dbReference type="EMBL" id="KAJ5403384.1"/>
    </source>
</evidence>
<reference evidence="2" key="2">
    <citation type="journal article" date="2023" name="IMA Fungus">
        <title>Comparative genomic study of the Penicillium genus elucidates a diverse pangenome and 15 lateral gene transfer events.</title>
        <authorList>
            <person name="Petersen C."/>
            <person name="Sorensen T."/>
            <person name="Nielsen M.R."/>
            <person name="Sondergaard T.E."/>
            <person name="Sorensen J.L."/>
            <person name="Fitzpatrick D.A."/>
            <person name="Frisvad J.C."/>
            <person name="Nielsen K.L."/>
        </authorList>
    </citation>
    <scope>NUCLEOTIDE SEQUENCE</scope>
    <source>
        <strain evidence="2">IBT 29677</strain>
    </source>
</reference>
<gene>
    <name evidence="2" type="ORF">N7509_003255</name>
</gene>
<dbReference type="Proteomes" id="UP001147747">
    <property type="component" value="Unassembled WGS sequence"/>
</dbReference>
<protein>
    <submittedName>
        <fullName evidence="2">Uncharacterized protein</fullName>
    </submittedName>
</protein>
<feature type="compositionally biased region" description="Basic and acidic residues" evidence="1">
    <location>
        <begin position="72"/>
        <end position="83"/>
    </location>
</feature>
<evidence type="ECO:0000256" key="1">
    <source>
        <dbReference type="SAM" id="MobiDB-lite"/>
    </source>
</evidence>
<dbReference type="OrthoDB" id="5239630at2759"/>